<evidence type="ECO:0000256" key="2">
    <source>
        <dbReference type="ARBA" id="ARBA00022741"/>
    </source>
</evidence>
<evidence type="ECO:0000256" key="3">
    <source>
        <dbReference type="ARBA" id="ARBA00022840"/>
    </source>
</evidence>
<dbReference type="Gene3D" id="3.40.50.300">
    <property type="entry name" value="P-loop containing nucleotide triphosphate hydrolases"/>
    <property type="match status" value="1"/>
</dbReference>
<dbReference type="PANTHER" id="PTHR42781">
    <property type="entry name" value="SPERMIDINE/PUTRESCINE IMPORT ATP-BINDING PROTEIN POTA"/>
    <property type="match status" value="1"/>
</dbReference>
<sequence>MLVCKIKKDFKNFKLDVDFEMENERLGFLGASGSGKSLTLKAIGGLIKPDSGKIILNGRTLFDSEKKINLKAQDRKVGYLFQDYALFPNFTVEENVKAGLRDRADITDKLKEMHIYHIKDKLPAYISGGERQRTALCRILVNKPDILLLDEPFSALDEFLKNSIEAEVLNIIRKYDLKTILVSHNKDEVYRMSDKIISISHGKSGGLKETRDFFENPTSLTEAKLIGINNFSDFEIVKDEIFLKAWGIRLKTKTKIKTEANLCALRSRDIILSDRALNDDFIKIQDFRLIENIDSFLIILNQDHKKYDDLRIEIDKEEYKEFHDGPKYFAIDSRKLLFLKEE</sequence>
<dbReference type="Pfam" id="PF00005">
    <property type="entry name" value="ABC_tran"/>
    <property type="match status" value="1"/>
</dbReference>
<dbReference type="AlphaFoldDB" id="C7RE51"/>
<dbReference type="SUPFAM" id="SSF52540">
    <property type="entry name" value="P-loop containing nucleoside triphosphate hydrolases"/>
    <property type="match status" value="1"/>
</dbReference>
<dbReference type="InterPro" id="IPR003593">
    <property type="entry name" value="AAA+_ATPase"/>
</dbReference>
<dbReference type="STRING" id="525919.Apre_1441"/>
<keyword evidence="1" id="KW-0813">Transport</keyword>
<dbReference type="SMART" id="SM00382">
    <property type="entry name" value="AAA"/>
    <property type="match status" value="1"/>
</dbReference>
<dbReference type="InterPro" id="IPR050093">
    <property type="entry name" value="ABC_SmlMolc_Importer"/>
</dbReference>
<dbReference type="OrthoDB" id="9802264at2"/>
<dbReference type="InterPro" id="IPR003439">
    <property type="entry name" value="ABC_transporter-like_ATP-bd"/>
</dbReference>
<protein>
    <submittedName>
        <fullName evidence="5">ABC transporter related</fullName>
    </submittedName>
</protein>
<dbReference type="GO" id="GO:0005524">
    <property type="term" value="F:ATP binding"/>
    <property type="evidence" value="ECO:0007669"/>
    <property type="project" value="UniProtKB-KW"/>
</dbReference>
<dbReference type="eggNOG" id="COG3842">
    <property type="taxonomic scope" value="Bacteria"/>
</dbReference>
<organism evidence="5 6">
    <name type="scientific">Anaerococcus prevotii (strain ATCC 9321 / DSM 20548 / JCM 6508 / NCTC 11806 / PC1)</name>
    <name type="common">Peptostreptococcus prevotii</name>
    <name type="synonym">Peptococcus prevotii</name>
    <dbReference type="NCBI Taxonomy" id="525919"/>
    <lineage>
        <taxon>Bacteria</taxon>
        <taxon>Bacillati</taxon>
        <taxon>Bacillota</taxon>
        <taxon>Tissierellia</taxon>
        <taxon>Tissierellales</taxon>
        <taxon>Peptoniphilaceae</taxon>
        <taxon>Anaerococcus</taxon>
    </lineage>
</organism>
<dbReference type="HOGENOM" id="CLU_000604_1_1_9"/>
<evidence type="ECO:0000256" key="1">
    <source>
        <dbReference type="ARBA" id="ARBA00022448"/>
    </source>
</evidence>
<evidence type="ECO:0000259" key="4">
    <source>
        <dbReference type="PROSITE" id="PS50893"/>
    </source>
</evidence>
<evidence type="ECO:0000313" key="6">
    <source>
        <dbReference type="Proteomes" id="UP000002294"/>
    </source>
</evidence>
<keyword evidence="6" id="KW-1185">Reference proteome</keyword>
<name>C7RE51_ANAPD</name>
<dbReference type="RefSeq" id="WP_015778362.1">
    <property type="nucleotide sequence ID" value="NC_013171.1"/>
</dbReference>
<dbReference type="PROSITE" id="PS50893">
    <property type="entry name" value="ABC_TRANSPORTER_2"/>
    <property type="match status" value="1"/>
</dbReference>
<dbReference type="GO" id="GO:0016887">
    <property type="term" value="F:ATP hydrolysis activity"/>
    <property type="evidence" value="ECO:0007669"/>
    <property type="project" value="InterPro"/>
</dbReference>
<reference evidence="5 6" key="1">
    <citation type="journal article" date="2009" name="Stand. Genomic Sci.">
        <title>Complete genome sequence of Anaerococcus prevotii type strain (PC1).</title>
        <authorList>
            <person name="Labutti K."/>
            <person name="Pukall R."/>
            <person name="Steenblock K."/>
            <person name="Glavina Del Rio T."/>
            <person name="Tice H."/>
            <person name="Copeland A."/>
            <person name="Cheng J.F."/>
            <person name="Lucas S."/>
            <person name="Chen F."/>
            <person name="Nolan M."/>
            <person name="Bruce D."/>
            <person name="Goodwin L."/>
            <person name="Pitluck S."/>
            <person name="Ivanova N."/>
            <person name="Mavromatis K."/>
            <person name="Ovchinnikova G."/>
            <person name="Pati A."/>
            <person name="Chen A."/>
            <person name="Palaniappan K."/>
            <person name="Land M."/>
            <person name="Hauser L."/>
            <person name="Chang Y.J."/>
            <person name="Jeffries C.D."/>
            <person name="Chain P."/>
            <person name="Saunders E."/>
            <person name="Brettin T."/>
            <person name="Detter J.C."/>
            <person name="Han C."/>
            <person name="Goker M."/>
            <person name="Bristow J."/>
            <person name="Eisen J.A."/>
            <person name="Markowitz V."/>
            <person name="Hugenholtz P."/>
            <person name="Kyrpides N.C."/>
            <person name="Klenk H.P."/>
            <person name="Lapidus A."/>
        </authorList>
    </citation>
    <scope>NUCLEOTIDE SEQUENCE [LARGE SCALE GENOMIC DNA]</scope>
    <source>
        <strain evidence="6">ATCC 9321 / DSM 20548 / JCM 6508 / NCTC 11806 / PC1</strain>
    </source>
</reference>
<gene>
    <name evidence="5" type="ordered locus">Apre_1441</name>
</gene>
<evidence type="ECO:0000313" key="5">
    <source>
        <dbReference type="EMBL" id="ACV29464.1"/>
    </source>
</evidence>
<dbReference type="EMBL" id="CP001708">
    <property type="protein sequence ID" value="ACV29464.1"/>
    <property type="molecule type" value="Genomic_DNA"/>
</dbReference>
<dbReference type="Proteomes" id="UP000002294">
    <property type="component" value="Chromosome"/>
</dbReference>
<proteinExistence type="predicted"/>
<keyword evidence="3" id="KW-0067">ATP-binding</keyword>
<dbReference type="PANTHER" id="PTHR42781:SF4">
    <property type="entry name" value="SPERMIDINE_PUTRESCINE IMPORT ATP-BINDING PROTEIN POTA"/>
    <property type="match status" value="1"/>
</dbReference>
<dbReference type="KEGG" id="apr:Apre_1441"/>
<feature type="domain" description="ABC transporter" evidence="4">
    <location>
        <begin position="1"/>
        <end position="226"/>
    </location>
</feature>
<dbReference type="InterPro" id="IPR027417">
    <property type="entry name" value="P-loop_NTPase"/>
</dbReference>
<accession>C7RE51</accession>
<keyword evidence="2" id="KW-0547">Nucleotide-binding</keyword>